<reference evidence="6 7" key="1">
    <citation type="journal article" date="2023" name="Plants (Basel)">
        <title>Bridging the Gap: Combining Genomics and Transcriptomics Approaches to Understand Stylosanthes scabra, an Orphan Legume from the Brazilian Caatinga.</title>
        <authorList>
            <person name="Ferreira-Neto J.R.C."/>
            <person name="da Silva M.D."/>
            <person name="Binneck E."/>
            <person name="de Melo N.F."/>
            <person name="da Silva R.H."/>
            <person name="de Melo A.L.T.M."/>
            <person name="Pandolfi V."/>
            <person name="Bustamante F.O."/>
            <person name="Brasileiro-Vidal A.C."/>
            <person name="Benko-Iseppon A.M."/>
        </authorList>
    </citation>
    <scope>NUCLEOTIDE SEQUENCE [LARGE SCALE GENOMIC DNA]</scope>
    <source>
        <tissue evidence="6">Leaves</tissue>
    </source>
</reference>
<accession>A0ABU6RC70</accession>
<dbReference type="EMBL" id="JASCZI010030337">
    <property type="protein sequence ID" value="MED6121486.1"/>
    <property type="molecule type" value="Genomic_DNA"/>
</dbReference>
<feature type="region of interest" description="Disordered" evidence="4">
    <location>
        <begin position="125"/>
        <end position="146"/>
    </location>
</feature>
<evidence type="ECO:0000256" key="3">
    <source>
        <dbReference type="SAM" id="Coils"/>
    </source>
</evidence>
<evidence type="ECO:0000256" key="4">
    <source>
        <dbReference type="SAM" id="MobiDB-lite"/>
    </source>
</evidence>
<evidence type="ECO:0000256" key="2">
    <source>
        <dbReference type="ARBA" id="ARBA00038006"/>
    </source>
</evidence>
<dbReference type="PANTHER" id="PTHR32258">
    <property type="entry name" value="PROTEIN NETWORKED 4A"/>
    <property type="match status" value="1"/>
</dbReference>
<dbReference type="Proteomes" id="UP001341840">
    <property type="component" value="Unassembled WGS sequence"/>
</dbReference>
<proteinExistence type="inferred from homology"/>
<dbReference type="PANTHER" id="PTHR32258:SF3">
    <property type="entry name" value="PROTEIN NETWORKED 4A"/>
    <property type="match status" value="1"/>
</dbReference>
<evidence type="ECO:0000313" key="7">
    <source>
        <dbReference type="Proteomes" id="UP001341840"/>
    </source>
</evidence>
<dbReference type="InterPro" id="IPR011684">
    <property type="entry name" value="NAB"/>
</dbReference>
<feature type="compositionally biased region" description="Low complexity" evidence="4">
    <location>
        <begin position="137"/>
        <end position="146"/>
    </location>
</feature>
<name>A0ABU6RC70_9FABA</name>
<dbReference type="InterPro" id="IPR051861">
    <property type="entry name" value="NET_actin-binding_domain"/>
</dbReference>
<comment type="caution">
    <text evidence="6">The sequence shown here is derived from an EMBL/GenBank/DDBJ whole genome shotgun (WGS) entry which is preliminary data.</text>
</comment>
<feature type="domain" description="NAB" evidence="5">
    <location>
        <begin position="1"/>
        <end position="73"/>
    </location>
</feature>
<keyword evidence="7" id="KW-1185">Reference proteome</keyword>
<evidence type="ECO:0000259" key="5">
    <source>
        <dbReference type="PROSITE" id="PS51774"/>
    </source>
</evidence>
<organism evidence="6 7">
    <name type="scientific">Stylosanthes scabra</name>
    <dbReference type="NCBI Taxonomy" id="79078"/>
    <lineage>
        <taxon>Eukaryota</taxon>
        <taxon>Viridiplantae</taxon>
        <taxon>Streptophyta</taxon>
        <taxon>Embryophyta</taxon>
        <taxon>Tracheophyta</taxon>
        <taxon>Spermatophyta</taxon>
        <taxon>Magnoliopsida</taxon>
        <taxon>eudicotyledons</taxon>
        <taxon>Gunneridae</taxon>
        <taxon>Pentapetalae</taxon>
        <taxon>rosids</taxon>
        <taxon>fabids</taxon>
        <taxon>Fabales</taxon>
        <taxon>Fabaceae</taxon>
        <taxon>Papilionoideae</taxon>
        <taxon>50 kb inversion clade</taxon>
        <taxon>dalbergioids sensu lato</taxon>
        <taxon>Dalbergieae</taxon>
        <taxon>Pterocarpus clade</taxon>
        <taxon>Stylosanthes</taxon>
    </lineage>
</organism>
<evidence type="ECO:0000256" key="1">
    <source>
        <dbReference type="ARBA" id="ARBA00023054"/>
    </source>
</evidence>
<sequence length="375" mass="43410">MTFKKLKKHCTLTSEMEHNVKRMLKLIQDDGDSFAKKAEMYYQKRPELIALVEEFHRGYKSLAERYDHDVQSCHSDNGSESHVVLRRGSSNRAPGFDFFLGSSTGGVTRNNSFYDSLGHKDGDGSSILTDSDDESSDSSSIRSFNSGSYSCGGSDHHGMNRRILELEMDLNRDGHGGDVNEKVRVYEEEICKLKFELEKYRSMEYMNLHNNNNNNNIIIESLSAVSLATKESKFWRAKFKSEKRERVKLQEKMADKESEMRRVLDDQIQLEEEIKKFECEMEMLKGEIKGREREIEELKGEICALKEVVVSKDVEIKKMVEENGRLKDEIVESGEEKREAIRQLCFSLEHYRNGYNVLRQAFMGHNHRRFPVLAA</sequence>
<dbReference type="PROSITE" id="PS51774">
    <property type="entry name" value="NAB"/>
    <property type="match status" value="1"/>
</dbReference>
<comment type="similarity">
    <text evidence="2">Belongs to the NET family.</text>
</comment>
<dbReference type="Pfam" id="PF07765">
    <property type="entry name" value="KIP1"/>
    <property type="match status" value="1"/>
</dbReference>
<evidence type="ECO:0000313" key="6">
    <source>
        <dbReference type="EMBL" id="MED6121486.1"/>
    </source>
</evidence>
<keyword evidence="1 3" id="KW-0175">Coiled coil</keyword>
<protein>
    <recommendedName>
        <fullName evidence="5">NAB domain-containing protein</fullName>
    </recommendedName>
</protein>
<feature type="coiled-coil region" evidence="3">
    <location>
        <begin position="239"/>
        <end position="301"/>
    </location>
</feature>
<gene>
    <name evidence="6" type="ORF">PIB30_030673</name>
</gene>